<keyword evidence="4" id="KW-1185">Reference proteome</keyword>
<feature type="signal peptide" evidence="2">
    <location>
        <begin position="1"/>
        <end position="29"/>
    </location>
</feature>
<gene>
    <name evidence="3" type="ORF">SEMRO_1215_G253200.1</name>
</gene>
<organism evidence="3 4">
    <name type="scientific">Seminavis robusta</name>
    <dbReference type="NCBI Taxonomy" id="568900"/>
    <lineage>
        <taxon>Eukaryota</taxon>
        <taxon>Sar</taxon>
        <taxon>Stramenopiles</taxon>
        <taxon>Ochrophyta</taxon>
        <taxon>Bacillariophyta</taxon>
        <taxon>Bacillariophyceae</taxon>
        <taxon>Bacillariophycidae</taxon>
        <taxon>Naviculales</taxon>
        <taxon>Naviculaceae</taxon>
        <taxon>Seminavis</taxon>
    </lineage>
</organism>
<dbReference type="Proteomes" id="UP001153069">
    <property type="component" value="Unassembled WGS sequence"/>
</dbReference>
<dbReference type="EMBL" id="CAICTM010001213">
    <property type="protein sequence ID" value="CAB9521630.1"/>
    <property type="molecule type" value="Genomic_DNA"/>
</dbReference>
<accession>A0A9N8EN95</accession>
<keyword evidence="2" id="KW-0732">Signal</keyword>
<evidence type="ECO:0000256" key="2">
    <source>
        <dbReference type="SAM" id="SignalP"/>
    </source>
</evidence>
<comment type="caution">
    <text evidence="3">The sequence shown here is derived from an EMBL/GenBank/DDBJ whole genome shotgun (WGS) entry which is preliminary data.</text>
</comment>
<reference evidence="3" key="1">
    <citation type="submission" date="2020-06" db="EMBL/GenBank/DDBJ databases">
        <authorList>
            <consortium name="Plant Systems Biology data submission"/>
        </authorList>
    </citation>
    <scope>NUCLEOTIDE SEQUENCE</scope>
    <source>
        <strain evidence="3">D6</strain>
    </source>
</reference>
<feature type="compositionally biased region" description="Basic and acidic residues" evidence="1">
    <location>
        <begin position="57"/>
        <end position="70"/>
    </location>
</feature>
<sequence>MKIISNNTTTTTLSLFLLSALMLLSHTNAFTASVIAPSSSSTRTRLHASTIYSDFGDSSRRNRFTTRDEPQQDEPQDIPTAVPQPQARSRLSKMDMPRHGPTAQEIQSAKLLMSMEMTIGRGAMMVAVLLMGTELVTGMSLPEQVSHLF</sequence>
<evidence type="ECO:0000313" key="3">
    <source>
        <dbReference type="EMBL" id="CAB9521630.1"/>
    </source>
</evidence>
<dbReference type="AlphaFoldDB" id="A0A9N8EN95"/>
<evidence type="ECO:0000313" key="4">
    <source>
        <dbReference type="Proteomes" id="UP001153069"/>
    </source>
</evidence>
<feature type="region of interest" description="Disordered" evidence="1">
    <location>
        <begin position="50"/>
        <end position="103"/>
    </location>
</feature>
<protein>
    <submittedName>
        <fullName evidence="3">Uncharacterized protein</fullName>
    </submittedName>
</protein>
<proteinExistence type="predicted"/>
<evidence type="ECO:0000256" key="1">
    <source>
        <dbReference type="SAM" id="MobiDB-lite"/>
    </source>
</evidence>
<name>A0A9N8EN95_9STRA</name>
<feature type="chain" id="PRO_5040142342" evidence="2">
    <location>
        <begin position="30"/>
        <end position="149"/>
    </location>
</feature>